<protein>
    <submittedName>
        <fullName evidence="2">Uncharacterized protein</fullName>
    </submittedName>
</protein>
<dbReference type="EMBL" id="GBRH01196911">
    <property type="protein sequence ID" value="JAE00985.1"/>
    <property type="molecule type" value="Transcribed_RNA"/>
</dbReference>
<evidence type="ECO:0000313" key="2">
    <source>
        <dbReference type="EMBL" id="JAE00985.1"/>
    </source>
</evidence>
<accession>A0A0A9EJS8</accession>
<evidence type="ECO:0000256" key="1">
    <source>
        <dbReference type="SAM" id="MobiDB-lite"/>
    </source>
</evidence>
<reference evidence="2" key="2">
    <citation type="journal article" date="2015" name="Data Brief">
        <title>Shoot transcriptome of the giant reed, Arundo donax.</title>
        <authorList>
            <person name="Barrero R.A."/>
            <person name="Guerrero F.D."/>
            <person name="Moolhuijzen P."/>
            <person name="Goolsby J.A."/>
            <person name="Tidwell J."/>
            <person name="Bellgard S.E."/>
            <person name="Bellgard M.I."/>
        </authorList>
    </citation>
    <scope>NUCLEOTIDE SEQUENCE</scope>
    <source>
        <tissue evidence="2">Shoot tissue taken approximately 20 cm above the soil surface</tissue>
    </source>
</reference>
<feature type="compositionally biased region" description="Low complexity" evidence="1">
    <location>
        <begin position="80"/>
        <end position="97"/>
    </location>
</feature>
<feature type="region of interest" description="Disordered" evidence="1">
    <location>
        <begin position="1"/>
        <end position="20"/>
    </location>
</feature>
<feature type="region of interest" description="Disordered" evidence="1">
    <location>
        <begin position="58"/>
        <end position="106"/>
    </location>
</feature>
<dbReference type="AlphaFoldDB" id="A0A0A9EJS8"/>
<proteinExistence type="predicted"/>
<name>A0A0A9EJS8_ARUDO</name>
<sequence length="106" mass="11718">MKTKPNQTKPIMLSGVRQRSRKQKVHWAAAYAKNAATWTDRTAGIERATGERGIVRARSMSSRHVHGLAEEEQRRRRRLTAGGTAPAAATAAEALVAVDGEERQRE</sequence>
<reference evidence="2" key="1">
    <citation type="submission" date="2014-09" db="EMBL/GenBank/DDBJ databases">
        <authorList>
            <person name="Magalhaes I.L.F."/>
            <person name="Oliveira U."/>
            <person name="Santos F.R."/>
            <person name="Vidigal T.H.D.A."/>
            <person name="Brescovit A.D."/>
            <person name="Santos A.J."/>
        </authorList>
    </citation>
    <scope>NUCLEOTIDE SEQUENCE</scope>
    <source>
        <tissue evidence="2">Shoot tissue taken approximately 20 cm above the soil surface</tissue>
    </source>
</reference>
<organism evidence="2">
    <name type="scientific">Arundo donax</name>
    <name type="common">Giant reed</name>
    <name type="synonym">Donax arundinaceus</name>
    <dbReference type="NCBI Taxonomy" id="35708"/>
    <lineage>
        <taxon>Eukaryota</taxon>
        <taxon>Viridiplantae</taxon>
        <taxon>Streptophyta</taxon>
        <taxon>Embryophyta</taxon>
        <taxon>Tracheophyta</taxon>
        <taxon>Spermatophyta</taxon>
        <taxon>Magnoliopsida</taxon>
        <taxon>Liliopsida</taxon>
        <taxon>Poales</taxon>
        <taxon>Poaceae</taxon>
        <taxon>PACMAD clade</taxon>
        <taxon>Arundinoideae</taxon>
        <taxon>Arundineae</taxon>
        <taxon>Arundo</taxon>
    </lineage>
</organism>